<dbReference type="EMBL" id="PXOQ01000007">
    <property type="protein sequence ID" value="PSG90301.1"/>
    <property type="molecule type" value="Genomic_DNA"/>
</dbReference>
<accession>A0A2T1NCZ1</accession>
<feature type="signal peptide" evidence="1">
    <location>
        <begin position="1"/>
        <end position="18"/>
    </location>
</feature>
<organism evidence="2 3">
    <name type="scientific">Aurantibacter aestuarii</name>
    <dbReference type="NCBI Taxonomy" id="1266046"/>
    <lineage>
        <taxon>Bacteria</taxon>
        <taxon>Pseudomonadati</taxon>
        <taxon>Bacteroidota</taxon>
        <taxon>Flavobacteriia</taxon>
        <taxon>Flavobacteriales</taxon>
        <taxon>Flavobacteriaceae</taxon>
        <taxon>Aurantibacter</taxon>
    </lineage>
</organism>
<proteinExistence type="predicted"/>
<gene>
    <name evidence="2" type="ORF">C7H52_03195</name>
</gene>
<feature type="chain" id="PRO_5015407980" evidence="1">
    <location>
        <begin position="19"/>
        <end position="199"/>
    </location>
</feature>
<evidence type="ECO:0000313" key="3">
    <source>
        <dbReference type="Proteomes" id="UP000238426"/>
    </source>
</evidence>
<keyword evidence="1" id="KW-0732">Signal</keyword>
<keyword evidence="3" id="KW-1185">Reference proteome</keyword>
<protein>
    <submittedName>
        <fullName evidence="2">Uncharacterized protein</fullName>
    </submittedName>
</protein>
<name>A0A2T1NCZ1_9FLAO</name>
<dbReference type="OrthoDB" id="1488700at2"/>
<evidence type="ECO:0000313" key="2">
    <source>
        <dbReference type="EMBL" id="PSG90301.1"/>
    </source>
</evidence>
<evidence type="ECO:0000256" key="1">
    <source>
        <dbReference type="SAM" id="SignalP"/>
    </source>
</evidence>
<dbReference type="AlphaFoldDB" id="A0A2T1NCZ1"/>
<dbReference type="Proteomes" id="UP000238426">
    <property type="component" value="Unassembled WGS sequence"/>
</dbReference>
<reference evidence="2 3" key="1">
    <citation type="submission" date="2018-03" db="EMBL/GenBank/DDBJ databases">
        <title>Mesoflavibacter sp. HG37 and Mesoflavibacter sp. HG96 sp.nov., two marine bacteria isolated from seawater of Western Pacific Ocean.</title>
        <authorList>
            <person name="Cheng H."/>
            <person name="Wu Y.-H."/>
            <person name="Guo L.-L."/>
            <person name="Xu X.-W."/>
        </authorList>
    </citation>
    <scope>NUCLEOTIDE SEQUENCE [LARGE SCALE GENOMIC DNA]</scope>
    <source>
        <strain evidence="2 3">KCTC 32269</strain>
    </source>
</reference>
<comment type="caution">
    <text evidence="2">The sequence shown here is derived from an EMBL/GenBank/DDBJ whole genome shotgun (WGS) entry which is preliminary data.</text>
</comment>
<dbReference type="RefSeq" id="WP_106462441.1">
    <property type="nucleotide sequence ID" value="NZ_PXOQ01000007.1"/>
</dbReference>
<sequence>MNKIISTICLFSYLVASAQVGIGTIDPRAELHIATTNNGIPALRLEPQTNPVGTDSGQLAVIDNELFLYDQSRGKWLSIEANKYSFGLEDGADNEPLEYVGDVQNNGPKIKENSTIVYVSLNARNGQDGKMIQMILDNVNVPFNPDANVNGLLRLDPYSYINTNFNMDINAGQVLKFFVTGAGAATTDITVDVWIKKRK</sequence>